<organism evidence="2 3">
    <name type="scientific">Zizania palustris</name>
    <name type="common">Northern wild rice</name>
    <dbReference type="NCBI Taxonomy" id="103762"/>
    <lineage>
        <taxon>Eukaryota</taxon>
        <taxon>Viridiplantae</taxon>
        <taxon>Streptophyta</taxon>
        <taxon>Embryophyta</taxon>
        <taxon>Tracheophyta</taxon>
        <taxon>Spermatophyta</taxon>
        <taxon>Magnoliopsida</taxon>
        <taxon>Liliopsida</taxon>
        <taxon>Poales</taxon>
        <taxon>Poaceae</taxon>
        <taxon>BOP clade</taxon>
        <taxon>Oryzoideae</taxon>
        <taxon>Oryzeae</taxon>
        <taxon>Zizaniinae</taxon>
        <taxon>Zizania</taxon>
    </lineage>
</organism>
<evidence type="ECO:0000313" key="3">
    <source>
        <dbReference type="Proteomes" id="UP000729402"/>
    </source>
</evidence>
<proteinExistence type="predicted"/>
<evidence type="ECO:0000256" key="1">
    <source>
        <dbReference type="SAM" id="MobiDB-lite"/>
    </source>
</evidence>
<reference evidence="2" key="1">
    <citation type="journal article" date="2021" name="bioRxiv">
        <title>Whole Genome Assembly and Annotation of Northern Wild Rice, Zizania palustris L., Supports a Whole Genome Duplication in the Zizania Genus.</title>
        <authorList>
            <person name="Haas M."/>
            <person name="Kono T."/>
            <person name="Macchietto M."/>
            <person name="Millas R."/>
            <person name="McGilp L."/>
            <person name="Shao M."/>
            <person name="Duquette J."/>
            <person name="Hirsch C.N."/>
            <person name="Kimball J."/>
        </authorList>
    </citation>
    <scope>NUCLEOTIDE SEQUENCE</scope>
    <source>
        <tissue evidence="2">Fresh leaf tissue</tissue>
    </source>
</reference>
<evidence type="ECO:0000313" key="2">
    <source>
        <dbReference type="EMBL" id="KAG8076768.1"/>
    </source>
</evidence>
<protein>
    <submittedName>
        <fullName evidence="2">Uncharacterized protein</fullName>
    </submittedName>
</protein>
<comment type="caution">
    <text evidence="2">The sequence shown here is derived from an EMBL/GenBank/DDBJ whole genome shotgun (WGS) entry which is preliminary data.</text>
</comment>
<keyword evidence="3" id="KW-1185">Reference proteome</keyword>
<reference evidence="2" key="2">
    <citation type="submission" date="2021-02" db="EMBL/GenBank/DDBJ databases">
        <authorList>
            <person name="Kimball J.A."/>
            <person name="Haas M.W."/>
            <person name="Macchietto M."/>
            <person name="Kono T."/>
            <person name="Duquette J."/>
            <person name="Shao M."/>
        </authorList>
    </citation>
    <scope>NUCLEOTIDE SEQUENCE</scope>
    <source>
        <tissue evidence="2">Fresh leaf tissue</tissue>
    </source>
</reference>
<feature type="compositionally biased region" description="Acidic residues" evidence="1">
    <location>
        <begin position="90"/>
        <end position="106"/>
    </location>
</feature>
<name>A0A8J5SN53_ZIZPA</name>
<feature type="region of interest" description="Disordered" evidence="1">
    <location>
        <begin position="68"/>
        <end position="106"/>
    </location>
</feature>
<sequence>MASPMADPDAYFPLPDPSLDPSQLPSLVVQPDDTLSIAVLLSPLPPSSVIDPSPVQGTAPIEIIYISDDDEMDVDDAGTAIPLGEPKQEDPEEEDPDEIEFYEDGE</sequence>
<accession>A0A8J5SN53</accession>
<dbReference type="EMBL" id="JAAALK010000283">
    <property type="protein sequence ID" value="KAG8076768.1"/>
    <property type="molecule type" value="Genomic_DNA"/>
</dbReference>
<dbReference type="Proteomes" id="UP000729402">
    <property type="component" value="Unassembled WGS sequence"/>
</dbReference>
<feature type="region of interest" description="Disordered" evidence="1">
    <location>
        <begin position="1"/>
        <end position="22"/>
    </location>
</feature>
<dbReference type="AlphaFoldDB" id="A0A8J5SN53"/>
<gene>
    <name evidence="2" type="ORF">GUJ93_ZPchr0006g42124</name>
</gene>